<keyword evidence="5" id="KW-0408">Iron</keyword>
<evidence type="ECO:0000256" key="3">
    <source>
        <dbReference type="ARBA" id="ARBA00022964"/>
    </source>
</evidence>
<dbReference type="Gene3D" id="3.60.130.30">
    <property type="match status" value="1"/>
</dbReference>
<evidence type="ECO:0000256" key="4">
    <source>
        <dbReference type="ARBA" id="ARBA00023002"/>
    </source>
</evidence>
<proteinExistence type="predicted"/>
<gene>
    <name evidence="7" type="ORF">UFOVP519_21</name>
</gene>
<dbReference type="Pfam" id="PF12851">
    <property type="entry name" value="Tet_JBP"/>
    <property type="match status" value="1"/>
</dbReference>
<accession>A0A6J5MJF4</accession>
<comment type="cofactor">
    <cofactor evidence="1">
        <name>Fe(2+)</name>
        <dbReference type="ChEBI" id="CHEBI:29033"/>
    </cofactor>
</comment>
<organism evidence="7">
    <name type="scientific">uncultured Caudovirales phage</name>
    <dbReference type="NCBI Taxonomy" id="2100421"/>
    <lineage>
        <taxon>Viruses</taxon>
        <taxon>Duplodnaviria</taxon>
        <taxon>Heunggongvirae</taxon>
        <taxon>Uroviricota</taxon>
        <taxon>Caudoviricetes</taxon>
        <taxon>Peduoviridae</taxon>
        <taxon>Maltschvirus</taxon>
        <taxon>Maltschvirus maltsch</taxon>
    </lineage>
</organism>
<keyword evidence="2" id="KW-0479">Metal-binding</keyword>
<keyword evidence="3" id="KW-0223">Dioxygenase</keyword>
<sequence>MLMQSYEVSKNPDALSAITLNRTIAPVLNGTSDDAMVIDKDTGEVIAMQVVMPELRSEGRELARMLRYAKLPWTDPNGTLTKNERLSGMGANTIAVGYTAPNKMYKRYAAKLAPVHFDAVPTGNLLLSIAQPMWQRFKELLPAEASAHQTMTEAQIHPDWFLNQTPFTSGVVNNSAVLPYHKDAGNIKGAWSMMLCLRSKMKGGGLHLLEYDTTFAIPDLSVLFFCGQKTIHGVTPFIQRSKEAYRFTVVYYTKTALRDCGSAAEETLRAQISATERVFK</sequence>
<dbReference type="GO" id="GO:0051213">
    <property type="term" value="F:dioxygenase activity"/>
    <property type="evidence" value="ECO:0007669"/>
    <property type="project" value="UniProtKB-KW"/>
</dbReference>
<feature type="domain" description="2OGFeDO JBP1/TET oxygenase" evidence="6">
    <location>
        <begin position="111"/>
        <end position="254"/>
    </location>
</feature>
<keyword evidence="4" id="KW-0560">Oxidoreductase</keyword>
<evidence type="ECO:0000259" key="6">
    <source>
        <dbReference type="Pfam" id="PF12851"/>
    </source>
</evidence>
<evidence type="ECO:0000256" key="2">
    <source>
        <dbReference type="ARBA" id="ARBA00022723"/>
    </source>
</evidence>
<evidence type="ECO:0000256" key="1">
    <source>
        <dbReference type="ARBA" id="ARBA00001954"/>
    </source>
</evidence>
<dbReference type="InterPro" id="IPR024779">
    <property type="entry name" value="2OGFeDO_JBP1/TET_oxygenase_dom"/>
</dbReference>
<dbReference type="EMBL" id="LR796492">
    <property type="protein sequence ID" value="CAB4147275.1"/>
    <property type="molecule type" value="Genomic_DNA"/>
</dbReference>
<dbReference type="GO" id="GO:0046872">
    <property type="term" value="F:metal ion binding"/>
    <property type="evidence" value="ECO:0007669"/>
    <property type="project" value="UniProtKB-KW"/>
</dbReference>
<reference evidence="7" key="1">
    <citation type="submission" date="2020-04" db="EMBL/GenBank/DDBJ databases">
        <authorList>
            <person name="Chiriac C."/>
            <person name="Salcher M."/>
            <person name="Ghai R."/>
            <person name="Kavagutti S V."/>
        </authorList>
    </citation>
    <scope>NUCLEOTIDE SEQUENCE</scope>
</reference>
<name>A0A6J5MJF4_9CAUD</name>
<evidence type="ECO:0000256" key="5">
    <source>
        <dbReference type="ARBA" id="ARBA00023004"/>
    </source>
</evidence>
<protein>
    <recommendedName>
        <fullName evidence="6">2OGFeDO JBP1/TET oxygenase domain-containing protein</fullName>
    </recommendedName>
</protein>
<evidence type="ECO:0000313" key="7">
    <source>
        <dbReference type="EMBL" id="CAB4147275.1"/>
    </source>
</evidence>